<accession>A0A4V3JER2</accession>
<dbReference type="EMBL" id="RQEV01000003">
    <property type="protein sequence ID" value="TGK20709.1"/>
    <property type="molecule type" value="Genomic_DNA"/>
</dbReference>
<dbReference type="RefSeq" id="WP_135812011.1">
    <property type="nucleotide sequence ID" value="NZ_RQEV01000003.1"/>
</dbReference>
<feature type="chain" id="PRO_5020636281" description="Tetratricopeptide repeat protein" evidence="2">
    <location>
        <begin position="26"/>
        <end position="537"/>
    </location>
</feature>
<feature type="region of interest" description="Disordered" evidence="1">
    <location>
        <begin position="349"/>
        <end position="371"/>
    </location>
</feature>
<feature type="compositionally biased region" description="Acidic residues" evidence="1">
    <location>
        <begin position="360"/>
        <end position="370"/>
    </location>
</feature>
<dbReference type="OrthoDB" id="337896at2"/>
<evidence type="ECO:0000256" key="1">
    <source>
        <dbReference type="SAM" id="MobiDB-lite"/>
    </source>
</evidence>
<dbReference type="Proteomes" id="UP000297855">
    <property type="component" value="Unassembled WGS sequence"/>
</dbReference>
<feature type="signal peptide" evidence="2">
    <location>
        <begin position="1"/>
        <end position="25"/>
    </location>
</feature>
<sequence length="537" mass="60900">MYFRFSKYTIFMIFFSVSVPTFLSAVNYEDAYSLEKQSPVFAIPLYEEVSRTGSSSDVRRTAATRLYFLYEKFNKYVPALQYQIRAGTTKNKKGEWSSFVKNLSQGLGISPYSLIAVTQACSKSTSAFSVPETKTDSTVSSEAASPEISEPYRSLSKKENLALIRLCYSVKMKTKDYEGWDHIFAYLTEKELLSKDVALPLWVGSALQSGRGTPYRRIFLAGKSKSLSADSKSDILYLYAKFLRNRGRFEASARYFLMSSTYSNAKRGRFEAAKNLLLMDRRKEACSFPSETYNGDEETEVLFRKLCQTNDWDWAMPYLPALRILMRENPDPVFSFVAQGGGREAAENFLSRTSAGNPDKDDDGAEEETESAGILAKLFPPEDKTRFPFWDVRDRDANLVLPEKTKYICKVIRRPFFGSPNIQPQFCKETLPGTLEQILSAVNEEEDDASYAFADSSYLPVNAKWMWKEIPPPQGIDPSLAAADSPPVFGPIGVLGPWNLDFVVFRKVLNRTYIEIRKGKEYYNVSIKPSNVLWEKG</sequence>
<name>A0A4V3JER2_9LEPT</name>
<keyword evidence="4" id="KW-1185">Reference proteome</keyword>
<gene>
    <name evidence="3" type="ORF">EHO61_02235</name>
</gene>
<evidence type="ECO:0008006" key="5">
    <source>
        <dbReference type="Google" id="ProtNLM"/>
    </source>
</evidence>
<keyword evidence="2" id="KW-0732">Signal</keyword>
<comment type="caution">
    <text evidence="3">The sequence shown here is derived from an EMBL/GenBank/DDBJ whole genome shotgun (WGS) entry which is preliminary data.</text>
</comment>
<evidence type="ECO:0000256" key="2">
    <source>
        <dbReference type="SAM" id="SignalP"/>
    </source>
</evidence>
<reference evidence="3" key="1">
    <citation type="journal article" date="2019" name="PLoS Negl. Trop. Dis.">
        <title>Revisiting the worldwide diversity of Leptospira species in the environment.</title>
        <authorList>
            <person name="Vincent A.T."/>
            <person name="Schiettekatte O."/>
            <person name="Bourhy P."/>
            <person name="Veyrier F.J."/>
            <person name="Picardeau M."/>
        </authorList>
    </citation>
    <scope>NUCLEOTIDE SEQUENCE [LARGE SCALE GENOMIC DNA]</scope>
    <source>
        <strain evidence="3">SCS5</strain>
    </source>
</reference>
<evidence type="ECO:0000313" key="3">
    <source>
        <dbReference type="EMBL" id="TGK20709.1"/>
    </source>
</evidence>
<evidence type="ECO:0000313" key="4">
    <source>
        <dbReference type="Proteomes" id="UP000297855"/>
    </source>
</evidence>
<proteinExistence type="predicted"/>
<protein>
    <recommendedName>
        <fullName evidence="5">Tetratricopeptide repeat protein</fullName>
    </recommendedName>
</protein>
<dbReference type="AlphaFoldDB" id="A0A4V3JER2"/>
<organism evidence="3 4">
    <name type="scientific">Leptospira fluminis</name>
    <dbReference type="NCBI Taxonomy" id="2484979"/>
    <lineage>
        <taxon>Bacteria</taxon>
        <taxon>Pseudomonadati</taxon>
        <taxon>Spirochaetota</taxon>
        <taxon>Spirochaetia</taxon>
        <taxon>Leptospirales</taxon>
        <taxon>Leptospiraceae</taxon>
        <taxon>Leptospira</taxon>
    </lineage>
</organism>